<feature type="transmembrane region" description="Helical" evidence="5">
    <location>
        <begin position="252"/>
        <end position="273"/>
    </location>
</feature>
<dbReference type="Proteomes" id="UP000295357">
    <property type="component" value="Unassembled WGS sequence"/>
</dbReference>
<evidence type="ECO:0000256" key="3">
    <source>
        <dbReference type="ARBA" id="ARBA00022989"/>
    </source>
</evidence>
<feature type="domain" description="Protein glycosylation ligase" evidence="8">
    <location>
        <begin position="170"/>
        <end position="194"/>
    </location>
</feature>
<dbReference type="PANTHER" id="PTHR37422">
    <property type="entry name" value="TEICHURONIC ACID BIOSYNTHESIS PROTEIN TUAE"/>
    <property type="match status" value="1"/>
</dbReference>
<keyword evidence="3 5" id="KW-1133">Transmembrane helix</keyword>
<dbReference type="OrthoDB" id="4448at2"/>
<evidence type="ECO:0000256" key="1">
    <source>
        <dbReference type="ARBA" id="ARBA00004141"/>
    </source>
</evidence>
<dbReference type="InterPro" id="IPR031726">
    <property type="entry name" value="PglL_A"/>
</dbReference>
<feature type="transmembrane region" description="Helical" evidence="5">
    <location>
        <begin position="126"/>
        <end position="152"/>
    </location>
</feature>
<feature type="transmembrane region" description="Helical" evidence="5">
    <location>
        <begin position="381"/>
        <end position="399"/>
    </location>
</feature>
<proteinExistence type="predicted"/>
<evidence type="ECO:0000256" key="2">
    <source>
        <dbReference type="ARBA" id="ARBA00022692"/>
    </source>
</evidence>
<evidence type="ECO:0000256" key="4">
    <source>
        <dbReference type="ARBA" id="ARBA00023136"/>
    </source>
</evidence>
<dbReference type="InterPro" id="IPR021797">
    <property type="entry name" value="Wzy_C_2"/>
</dbReference>
<protein>
    <submittedName>
        <fullName evidence="9">O-antigen ligase</fullName>
    </submittedName>
</protein>
<keyword evidence="10" id="KW-1185">Reference proteome</keyword>
<dbReference type="PANTHER" id="PTHR37422:SF21">
    <property type="entry name" value="EXOQ-LIKE PROTEIN"/>
    <property type="match status" value="1"/>
</dbReference>
<feature type="transmembrane region" description="Helical" evidence="5">
    <location>
        <begin position="435"/>
        <end position="456"/>
    </location>
</feature>
<feature type="transmembrane region" description="Helical" evidence="5">
    <location>
        <begin position="348"/>
        <end position="369"/>
    </location>
</feature>
<feature type="transmembrane region" description="Helical" evidence="5">
    <location>
        <begin position="207"/>
        <end position="240"/>
    </location>
</feature>
<evidence type="ECO:0000259" key="7">
    <source>
        <dbReference type="Pfam" id="PF11846"/>
    </source>
</evidence>
<comment type="subcellular location">
    <subcellularLocation>
        <location evidence="1">Membrane</location>
        <topology evidence="1">Multi-pass membrane protein</topology>
    </subcellularLocation>
</comment>
<dbReference type="Pfam" id="PF11846">
    <property type="entry name" value="Wzy_C_2"/>
    <property type="match status" value="1"/>
</dbReference>
<evidence type="ECO:0000259" key="8">
    <source>
        <dbReference type="Pfam" id="PF15864"/>
    </source>
</evidence>
<feature type="transmembrane region" description="Helical" evidence="5">
    <location>
        <begin position="95"/>
        <end position="114"/>
    </location>
</feature>
<sequence>MQSMSQGQGRPAWGPLLATALPPLLAYNLTPSATLFNQLLALGAWGAALLLWPVASGGPSLRGGGAAMRAAVLALLLLLGSALLSPWLNDLPMSLAWQAGALLVAALLVLQYGARVGPGWSGPAPSLWAGFCWGLLAAGLLSLLIGVIQVFAPQLADGNLIARSGIAGRAVGNLRQPNHLASLLMWACVAAVWLSAAGQLGRRSRPWLLPVLLFALVFGVVLSASRTGMLGVVLLALWGLLDRRLPRAERWALMATPLMLALSWAVLSGWSHASGQAFGAESRLAEGAGSPSRLAILANAWTLLKMHPWTGVGWGEFNLAWTMTPFPDRPVAFFDHTHNIVMQLLVELGWPLGLLVLGLLTWVLFAAWLGSRRAPGGELALMRRCAFMVVLMIGLHSLLEYPLWYAYFLLPTLFALGVCLAPERAPAPRPAVGAGLLRMGGVLMLTGSALAVWDYLRVVDIYMPPAKAASLESRIERGQGSVFFATQADYAAATTWIPGPLALEAAQRTAHNLIDVRLMMAWAKSLNASGDVERARYVVARLREFRSKQGEEWLLECEALREAGLRDLPFQCEPAARDFGYREMR</sequence>
<dbReference type="GO" id="GO:0016874">
    <property type="term" value="F:ligase activity"/>
    <property type="evidence" value="ECO:0007669"/>
    <property type="project" value="UniProtKB-KW"/>
</dbReference>
<comment type="caution">
    <text evidence="9">The sequence shown here is derived from an EMBL/GenBank/DDBJ whole genome shotgun (WGS) entry which is preliminary data.</text>
</comment>
<evidence type="ECO:0000259" key="6">
    <source>
        <dbReference type="Pfam" id="PF04932"/>
    </source>
</evidence>
<feature type="domain" description="Virulence factor membrane-bound polymerase C-terminal" evidence="7">
    <location>
        <begin position="386"/>
        <end position="544"/>
    </location>
</feature>
<feature type="transmembrane region" description="Helical" evidence="5">
    <location>
        <begin position="67"/>
        <end position="88"/>
    </location>
</feature>
<feature type="transmembrane region" description="Helical" evidence="5">
    <location>
        <begin position="36"/>
        <end position="55"/>
    </location>
</feature>
<keyword evidence="4 5" id="KW-0472">Membrane</keyword>
<dbReference type="Pfam" id="PF15864">
    <property type="entry name" value="PglL_A"/>
    <property type="match status" value="1"/>
</dbReference>
<dbReference type="AlphaFoldDB" id="A0A4R6NG43"/>
<reference evidence="9 10" key="1">
    <citation type="submission" date="2019-03" db="EMBL/GenBank/DDBJ databases">
        <title>Genomic Encyclopedia of Type Strains, Phase IV (KMG-IV): sequencing the most valuable type-strain genomes for metagenomic binning, comparative biology and taxonomic classification.</title>
        <authorList>
            <person name="Goeker M."/>
        </authorList>
    </citation>
    <scope>NUCLEOTIDE SEQUENCE [LARGE SCALE GENOMIC DNA]</scope>
    <source>
        <strain evidence="9 10">DSM 25082</strain>
    </source>
</reference>
<gene>
    <name evidence="9" type="ORF">DFR39_101719</name>
</gene>
<feature type="transmembrane region" description="Helical" evidence="5">
    <location>
        <begin position="183"/>
        <end position="201"/>
    </location>
</feature>
<feature type="domain" description="O-antigen ligase-related" evidence="6">
    <location>
        <begin position="212"/>
        <end position="356"/>
    </location>
</feature>
<dbReference type="EMBL" id="SNXE01000001">
    <property type="protein sequence ID" value="TDP13244.1"/>
    <property type="molecule type" value="Genomic_DNA"/>
</dbReference>
<organism evidence="9 10">
    <name type="scientific">Roseateles asaccharophilus</name>
    <dbReference type="NCBI Taxonomy" id="582607"/>
    <lineage>
        <taxon>Bacteria</taxon>
        <taxon>Pseudomonadati</taxon>
        <taxon>Pseudomonadota</taxon>
        <taxon>Betaproteobacteria</taxon>
        <taxon>Burkholderiales</taxon>
        <taxon>Sphaerotilaceae</taxon>
        <taxon>Roseateles</taxon>
    </lineage>
</organism>
<evidence type="ECO:0000256" key="5">
    <source>
        <dbReference type="SAM" id="Phobius"/>
    </source>
</evidence>
<evidence type="ECO:0000313" key="10">
    <source>
        <dbReference type="Proteomes" id="UP000295357"/>
    </source>
</evidence>
<dbReference type="RefSeq" id="WP_133602142.1">
    <property type="nucleotide sequence ID" value="NZ_JAUFPJ010000001.1"/>
</dbReference>
<name>A0A4R6NG43_9BURK</name>
<dbReference type="Pfam" id="PF04932">
    <property type="entry name" value="Wzy_C"/>
    <property type="match status" value="1"/>
</dbReference>
<dbReference type="InterPro" id="IPR051533">
    <property type="entry name" value="WaaL-like"/>
</dbReference>
<evidence type="ECO:0000313" key="9">
    <source>
        <dbReference type="EMBL" id="TDP13244.1"/>
    </source>
</evidence>
<dbReference type="GO" id="GO:0016020">
    <property type="term" value="C:membrane"/>
    <property type="evidence" value="ECO:0007669"/>
    <property type="project" value="UniProtKB-SubCell"/>
</dbReference>
<accession>A0A4R6NG43</accession>
<dbReference type="InterPro" id="IPR007016">
    <property type="entry name" value="O-antigen_ligase-rel_domated"/>
</dbReference>
<keyword evidence="2 5" id="KW-0812">Transmembrane</keyword>
<keyword evidence="9" id="KW-0436">Ligase</keyword>